<dbReference type="EMBL" id="LACB01001214">
    <property type="protein sequence ID" value="KAJ9480645.1"/>
    <property type="molecule type" value="Genomic_DNA"/>
</dbReference>
<evidence type="ECO:0000313" key="1">
    <source>
        <dbReference type="EMBL" id="KAJ9480645.1"/>
    </source>
</evidence>
<dbReference type="AlphaFoldDB" id="A0AAI9X1Q7"/>
<proteinExistence type="predicted"/>
<dbReference type="Proteomes" id="UP001227192">
    <property type="component" value="Unassembled WGS sequence"/>
</dbReference>
<reference evidence="1" key="1">
    <citation type="submission" date="2015-06" db="EMBL/GenBank/DDBJ databases">
        <authorList>
            <person name="Nguyen H."/>
        </authorList>
    </citation>
    <scope>NUCLEOTIDE SEQUENCE</scope>
    <source>
        <strain evidence="1">DAOM 180753</strain>
    </source>
</reference>
<comment type="caution">
    <text evidence="1">The sequence shown here is derived from an EMBL/GenBank/DDBJ whole genome shotgun (WGS) entry which is preliminary data.</text>
</comment>
<sequence>LQLLRSSHSYCICPWHSDLTPLKTLHSGSSQLNYEPLFIVPNPLVMQCAIDMSFMQAQGTSGVHIEVFPRVQAGPAPCSAWCKT</sequence>
<evidence type="ECO:0000313" key="2">
    <source>
        <dbReference type="Proteomes" id="UP001227192"/>
    </source>
</evidence>
<feature type="non-terminal residue" evidence="1">
    <location>
        <position position="1"/>
    </location>
</feature>
<organism evidence="1 2">
    <name type="scientific">Penicillium thymicola</name>
    <dbReference type="NCBI Taxonomy" id="293382"/>
    <lineage>
        <taxon>Eukaryota</taxon>
        <taxon>Fungi</taxon>
        <taxon>Dikarya</taxon>
        <taxon>Ascomycota</taxon>
        <taxon>Pezizomycotina</taxon>
        <taxon>Eurotiomycetes</taxon>
        <taxon>Eurotiomycetidae</taxon>
        <taxon>Eurotiales</taxon>
        <taxon>Aspergillaceae</taxon>
        <taxon>Penicillium</taxon>
    </lineage>
</organism>
<protein>
    <submittedName>
        <fullName evidence="1">Uncharacterized protein</fullName>
    </submittedName>
</protein>
<reference evidence="1" key="2">
    <citation type="journal article" date="2016" name="Fungal Biol.">
        <title>Ochratoxin A production by Penicillium thymicola.</title>
        <authorList>
            <person name="Nguyen H.D.T."/>
            <person name="McMullin D.R."/>
            <person name="Ponomareva E."/>
            <person name="Riley R."/>
            <person name="Pomraning K.R."/>
            <person name="Baker S.E."/>
            <person name="Seifert K.A."/>
        </authorList>
    </citation>
    <scope>NUCLEOTIDE SEQUENCE</scope>
    <source>
        <strain evidence="1">DAOM 180753</strain>
    </source>
</reference>
<gene>
    <name evidence="1" type="ORF">VN97_g12899</name>
</gene>
<keyword evidence="2" id="KW-1185">Reference proteome</keyword>
<name>A0AAI9X1Q7_PENTH</name>
<accession>A0AAI9X1Q7</accession>